<dbReference type="RefSeq" id="WP_130393406.1">
    <property type="nucleotide sequence ID" value="NZ_SGXM01000009.1"/>
</dbReference>
<dbReference type="GO" id="GO:0008704">
    <property type="term" value="F:5-carboxymethyl-2-hydroxymuconate delta-isomerase activity"/>
    <property type="evidence" value="ECO:0007669"/>
    <property type="project" value="InterPro"/>
</dbReference>
<sequence length="122" mass="13322">MPHLVVEITENTRLTRSKEELLDECNAALLASGHFDEPAIKSRCVTLTTFRQGTGEAERAFVHATLQILDGRDQAIRKQVGQIVVDTIAEMVRPGTPGQVVHVTANVVEMERATFAKQVVGG</sequence>
<dbReference type="InterPro" id="IPR014347">
    <property type="entry name" value="Tautomerase/MIF_sf"/>
</dbReference>
<protein>
    <submittedName>
        <fullName evidence="1">5-carboxymethyl-2-hydroxymuconate isomerase</fullName>
    </submittedName>
</protein>
<keyword evidence="2" id="KW-1185">Reference proteome</keyword>
<reference evidence="1 2" key="1">
    <citation type="journal article" date="2015" name="Stand. Genomic Sci.">
        <title>Genomic Encyclopedia of Bacterial and Archaeal Type Strains, Phase III: the genomes of soil and plant-associated and newly described type strains.</title>
        <authorList>
            <person name="Whitman W.B."/>
            <person name="Woyke T."/>
            <person name="Klenk H.P."/>
            <person name="Zhou Y."/>
            <person name="Lilburn T.G."/>
            <person name="Beck B.J."/>
            <person name="De Vos P."/>
            <person name="Vandamme P."/>
            <person name="Eisen J.A."/>
            <person name="Garrity G."/>
            <person name="Hugenholtz P."/>
            <person name="Kyrpides N.C."/>
        </authorList>
    </citation>
    <scope>NUCLEOTIDE SEQUENCE [LARGE SCALE GENOMIC DNA]</scope>
    <source>
        <strain evidence="1 2">ASC-9842</strain>
    </source>
</reference>
<accession>A0A4Q7RDU4</accession>
<dbReference type="PANTHER" id="PTHR37950">
    <property type="entry name" value="4-HYDROXYPHENYLACETATE CATABOLISM PROTEIN"/>
    <property type="match status" value="1"/>
</dbReference>
<dbReference type="Proteomes" id="UP000291078">
    <property type="component" value="Unassembled WGS sequence"/>
</dbReference>
<evidence type="ECO:0000313" key="1">
    <source>
        <dbReference type="EMBL" id="RZT31331.1"/>
    </source>
</evidence>
<proteinExistence type="predicted"/>
<dbReference type="PANTHER" id="PTHR37950:SF1">
    <property type="entry name" value="4-HYDROXYPHENYLACETATE CATABOLISM PROTEIN"/>
    <property type="match status" value="1"/>
</dbReference>
<organism evidence="1 2">
    <name type="scientific">Cupriavidus agavae</name>
    <dbReference type="NCBI Taxonomy" id="1001822"/>
    <lineage>
        <taxon>Bacteria</taxon>
        <taxon>Pseudomonadati</taxon>
        <taxon>Pseudomonadota</taxon>
        <taxon>Betaproteobacteria</taxon>
        <taxon>Burkholderiales</taxon>
        <taxon>Burkholderiaceae</taxon>
        <taxon>Cupriavidus</taxon>
    </lineage>
</organism>
<dbReference type="AlphaFoldDB" id="A0A4Q7RDU4"/>
<dbReference type="Gene3D" id="3.30.429.10">
    <property type="entry name" value="Macrophage Migration Inhibitory Factor"/>
    <property type="match status" value="1"/>
</dbReference>
<dbReference type="CDD" id="cd00580">
    <property type="entry name" value="CHMI"/>
    <property type="match status" value="1"/>
</dbReference>
<keyword evidence="1" id="KW-0413">Isomerase</keyword>
<name>A0A4Q7RDU4_9BURK</name>
<comment type="caution">
    <text evidence="1">The sequence shown here is derived from an EMBL/GenBank/DDBJ whole genome shotgun (WGS) entry which is preliminary data.</text>
</comment>
<dbReference type="OrthoDB" id="9814215at2"/>
<dbReference type="InterPro" id="IPR004220">
    <property type="entry name" value="5-COMe_2-OHmuconate_Isoase"/>
</dbReference>
<gene>
    <name evidence="1" type="ORF">EV147_4512</name>
</gene>
<dbReference type="Pfam" id="PF02962">
    <property type="entry name" value="CHMI"/>
    <property type="match status" value="1"/>
</dbReference>
<dbReference type="EMBL" id="SGXM01000009">
    <property type="protein sequence ID" value="RZT31331.1"/>
    <property type="molecule type" value="Genomic_DNA"/>
</dbReference>
<dbReference type="SUPFAM" id="SSF55331">
    <property type="entry name" value="Tautomerase/MIF"/>
    <property type="match status" value="1"/>
</dbReference>
<evidence type="ECO:0000313" key="2">
    <source>
        <dbReference type="Proteomes" id="UP000291078"/>
    </source>
</evidence>